<evidence type="ECO:0000313" key="3">
    <source>
        <dbReference type="Proteomes" id="UP000242444"/>
    </source>
</evidence>
<dbReference type="RefSeq" id="WP_094860614.1">
    <property type="nucleotide sequence ID" value="NZ_NKYE01000001.1"/>
</dbReference>
<keyword evidence="1" id="KW-0812">Transmembrane</keyword>
<evidence type="ECO:0000313" key="2">
    <source>
        <dbReference type="EMBL" id="OZM74829.1"/>
    </source>
</evidence>
<dbReference type="InParanoid" id="A0A263D9F5"/>
<evidence type="ECO:0000256" key="1">
    <source>
        <dbReference type="SAM" id="Phobius"/>
    </source>
</evidence>
<protein>
    <submittedName>
        <fullName evidence="2">DUF1648 domain-containing protein</fullName>
    </submittedName>
</protein>
<accession>A0A263D9F5</accession>
<dbReference type="Proteomes" id="UP000242444">
    <property type="component" value="Unassembled WGS sequence"/>
</dbReference>
<dbReference type="EMBL" id="NKYE01000001">
    <property type="protein sequence ID" value="OZM74829.1"/>
    <property type="molecule type" value="Genomic_DNA"/>
</dbReference>
<feature type="transmembrane region" description="Helical" evidence="1">
    <location>
        <begin position="12"/>
        <end position="37"/>
    </location>
</feature>
<keyword evidence="3" id="KW-1185">Reference proteome</keyword>
<gene>
    <name evidence="2" type="ORF">CFN78_01015</name>
</gene>
<feature type="transmembrane region" description="Helical" evidence="1">
    <location>
        <begin position="187"/>
        <end position="207"/>
    </location>
</feature>
<organism evidence="2 3">
    <name type="scientific">Amycolatopsis antarctica</name>
    <dbReference type="NCBI Taxonomy" id="1854586"/>
    <lineage>
        <taxon>Bacteria</taxon>
        <taxon>Bacillati</taxon>
        <taxon>Actinomycetota</taxon>
        <taxon>Actinomycetes</taxon>
        <taxon>Pseudonocardiales</taxon>
        <taxon>Pseudonocardiaceae</taxon>
        <taxon>Amycolatopsis</taxon>
    </lineage>
</organism>
<dbReference type="AlphaFoldDB" id="A0A263D9F5"/>
<comment type="caution">
    <text evidence="2">The sequence shown here is derived from an EMBL/GenBank/DDBJ whole genome shotgun (WGS) entry which is preliminary data.</text>
</comment>
<keyword evidence="1" id="KW-1133">Transmembrane helix</keyword>
<keyword evidence="1" id="KW-0472">Membrane</keyword>
<sequence>MTTRSQPSRPGAARALLAATVVPALAVAGAFACYLTWSGRLPERLATHWRNGTIDGYSGTTAFVAGALAIAVLIALAGTAVAVVALRRGRRPVTGAAGYLAGFATFPAVVLIAVLHANLDGAVSDSPPMLSIGLAIAGSVVAGVLAALIAGPAGRAPVRGGGLTADKPTVGLGTGERAAWTGGTTSSIGYLIAGAVAVTSALIWFLAPTPPPAAVLLIPVAVCLVVCVLLGRLTLTADAAGVTVRLGVPGLARRHVPLERISSAEVDTLSAFSYGGLGIRVNPVTGDTAYKLRGGPALVLNLDDGKRLLVSVDNPAGAAGLINDLLRAGTTSPESPLR</sequence>
<feature type="transmembrane region" description="Helical" evidence="1">
    <location>
        <begin position="98"/>
        <end position="117"/>
    </location>
</feature>
<feature type="transmembrane region" description="Helical" evidence="1">
    <location>
        <begin position="129"/>
        <end position="150"/>
    </location>
</feature>
<dbReference type="PROSITE" id="PS51257">
    <property type="entry name" value="PROKAR_LIPOPROTEIN"/>
    <property type="match status" value="1"/>
</dbReference>
<reference evidence="2 3" key="1">
    <citation type="submission" date="2017-07" db="EMBL/GenBank/DDBJ databases">
        <title>Amycolatopsis antarcticus sp. nov., isolated from the surface of an Antarcticus brown macroalga.</title>
        <authorList>
            <person name="Wang J."/>
            <person name="Leiva S."/>
            <person name="Huang J."/>
            <person name="Huang Y."/>
        </authorList>
    </citation>
    <scope>NUCLEOTIDE SEQUENCE [LARGE SCALE GENOMIC DNA]</scope>
    <source>
        <strain evidence="2 3">AU-G6</strain>
    </source>
</reference>
<name>A0A263D9F5_9PSEU</name>
<feature type="transmembrane region" description="Helical" evidence="1">
    <location>
        <begin position="57"/>
        <end position="86"/>
    </location>
</feature>
<feature type="transmembrane region" description="Helical" evidence="1">
    <location>
        <begin position="213"/>
        <end position="235"/>
    </location>
</feature>
<dbReference type="OrthoDB" id="4303577at2"/>
<proteinExistence type="predicted"/>